<keyword evidence="12" id="KW-1185">Reference proteome</keyword>
<dbReference type="InterPro" id="IPR050415">
    <property type="entry name" value="MRET"/>
</dbReference>
<evidence type="ECO:0000256" key="8">
    <source>
        <dbReference type="SAM" id="Phobius"/>
    </source>
</evidence>
<dbReference type="GO" id="GO:0046872">
    <property type="term" value="F:metal ion binding"/>
    <property type="evidence" value="ECO:0007669"/>
    <property type="project" value="UniProtKB-KW"/>
</dbReference>
<evidence type="ECO:0000259" key="10">
    <source>
        <dbReference type="PROSITE" id="PS51384"/>
    </source>
</evidence>
<dbReference type="InterPro" id="IPR036010">
    <property type="entry name" value="2Fe-2S_ferredoxin-like_sf"/>
</dbReference>
<keyword evidence="5" id="KW-0560">Oxidoreductase</keyword>
<feature type="transmembrane region" description="Helical" evidence="8">
    <location>
        <begin position="45"/>
        <end position="62"/>
    </location>
</feature>
<evidence type="ECO:0000256" key="2">
    <source>
        <dbReference type="ARBA" id="ARBA00022630"/>
    </source>
</evidence>
<dbReference type="CDD" id="cd00207">
    <property type="entry name" value="fer2"/>
    <property type="match status" value="1"/>
</dbReference>
<feature type="transmembrane region" description="Helical" evidence="8">
    <location>
        <begin position="95"/>
        <end position="113"/>
    </location>
</feature>
<dbReference type="Gene3D" id="3.40.50.80">
    <property type="entry name" value="Nucleotide-binding domain of ferredoxin-NADP reductase (FNR) module"/>
    <property type="match status" value="1"/>
</dbReference>
<reference evidence="11" key="1">
    <citation type="journal article" date="2015" name="Genome Announc.">
        <title>Draft Genome Sequence of Thiostrepton-Producing Streptomyces azureus ATCC 14921.</title>
        <authorList>
            <person name="Sakihara K."/>
            <person name="Maeda J."/>
            <person name="Tashiro K."/>
            <person name="Fujino Y."/>
            <person name="Kuhara S."/>
            <person name="Ohshima T."/>
            <person name="Ogata S."/>
            <person name="Doi K."/>
        </authorList>
    </citation>
    <scope>NUCLEOTIDE SEQUENCE [LARGE SCALE GENOMIC DNA]</scope>
    <source>
        <strain evidence="11">ATCC14921</strain>
    </source>
</reference>
<dbReference type="PROSITE" id="PS51384">
    <property type="entry name" value="FAD_FR"/>
    <property type="match status" value="1"/>
</dbReference>
<organism evidence="11 12">
    <name type="scientific">Streptomyces azureus</name>
    <dbReference type="NCBI Taxonomy" id="146537"/>
    <lineage>
        <taxon>Bacteria</taxon>
        <taxon>Bacillati</taxon>
        <taxon>Actinomycetota</taxon>
        <taxon>Actinomycetes</taxon>
        <taxon>Kitasatosporales</taxon>
        <taxon>Streptomycetaceae</taxon>
        <taxon>Streptomyces</taxon>
    </lineage>
</organism>
<evidence type="ECO:0000256" key="3">
    <source>
        <dbReference type="ARBA" id="ARBA00022714"/>
    </source>
</evidence>
<feature type="transmembrane region" description="Helical" evidence="8">
    <location>
        <begin position="12"/>
        <end position="33"/>
    </location>
</feature>
<dbReference type="Proteomes" id="UP000053859">
    <property type="component" value="Unassembled WGS sequence"/>
</dbReference>
<dbReference type="PATRIC" id="fig|146537.3.peg.1035"/>
<dbReference type="InterPro" id="IPR017938">
    <property type="entry name" value="Riboflavin_synthase-like_b-brl"/>
</dbReference>
<dbReference type="Gene3D" id="3.10.20.30">
    <property type="match status" value="1"/>
</dbReference>
<dbReference type="GO" id="GO:0016491">
    <property type="term" value="F:oxidoreductase activity"/>
    <property type="evidence" value="ECO:0007669"/>
    <property type="project" value="UniProtKB-KW"/>
</dbReference>
<dbReference type="PANTHER" id="PTHR47354">
    <property type="entry name" value="NADH OXIDOREDUCTASE HCR"/>
    <property type="match status" value="1"/>
</dbReference>
<dbReference type="PROSITE" id="PS51085">
    <property type="entry name" value="2FE2S_FER_2"/>
    <property type="match status" value="1"/>
</dbReference>
<proteinExistence type="predicted"/>
<dbReference type="PRINTS" id="PR00409">
    <property type="entry name" value="PHDIOXRDTASE"/>
</dbReference>
<name>A0A0K8PEC5_STRAJ</name>
<feature type="transmembrane region" description="Helical" evidence="8">
    <location>
        <begin position="245"/>
        <end position="267"/>
    </location>
</feature>
<evidence type="ECO:0000313" key="12">
    <source>
        <dbReference type="Proteomes" id="UP000053859"/>
    </source>
</evidence>
<accession>A0A0K8PEC5</accession>
<keyword evidence="6" id="KW-0408">Iron</keyword>
<dbReference type="SUPFAM" id="SSF54292">
    <property type="entry name" value="2Fe-2S ferredoxin-like"/>
    <property type="match status" value="1"/>
</dbReference>
<dbReference type="Pfam" id="PF00111">
    <property type="entry name" value="Fer2"/>
    <property type="match status" value="1"/>
</dbReference>
<dbReference type="InterPro" id="IPR017927">
    <property type="entry name" value="FAD-bd_FR_type"/>
</dbReference>
<dbReference type="InterPro" id="IPR006058">
    <property type="entry name" value="2Fe2S_fd_BS"/>
</dbReference>
<dbReference type="PANTHER" id="PTHR47354:SF1">
    <property type="entry name" value="CARNITINE MONOOXYGENASE REDUCTASE SUBUNIT"/>
    <property type="match status" value="1"/>
</dbReference>
<evidence type="ECO:0000259" key="9">
    <source>
        <dbReference type="PROSITE" id="PS51085"/>
    </source>
</evidence>
<keyword evidence="7" id="KW-0411">Iron-sulfur</keyword>
<dbReference type="EMBL" id="DF968208">
    <property type="protein sequence ID" value="GAP46247.1"/>
    <property type="molecule type" value="Genomic_DNA"/>
</dbReference>
<evidence type="ECO:0000256" key="1">
    <source>
        <dbReference type="ARBA" id="ARBA00001974"/>
    </source>
</evidence>
<evidence type="ECO:0000256" key="4">
    <source>
        <dbReference type="ARBA" id="ARBA00022723"/>
    </source>
</evidence>
<keyword evidence="8" id="KW-0812">Transmembrane</keyword>
<dbReference type="SUPFAM" id="SSF63380">
    <property type="entry name" value="Riboflavin synthase domain-like"/>
    <property type="match status" value="1"/>
</dbReference>
<feature type="transmembrane region" description="Helical" evidence="8">
    <location>
        <begin position="120"/>
        <end position="147"/>
    </location>
</feature>
<feature type="transmembrane region" description="Helical" evidence="8">
    <location>
        <begin position="198"/>
        <end position="216"/>
    </location>
</feature>
<keyword evidence="8" id="KW-1133">Transmembrane helix</keyword>
<keyword evidence="2" id="KW-0285">Flavoprotein</keyword>
<keyword evidence="3" id="KW-0001">2Fe-2S</keyword>
<gene>
    <name evidence="11" type="ORF">SAZU_0984</name>
</gene>
<keyword evidence="4" id="KW-0479">Metal-binding</keyword>
<feature type="domain" description="2Fe-2S ferredoxin-type" evidence="9">
    <location>
        <begin position="515"/>
        <end position="600"/>
    </location>
</feature>
<protein>
    <submittedName>
        <fullName evidence="11">Ferredoxin</fullName>
    </submittedName>
</protein>
<comment type="cofactor">
    <cofactor evidence="1">
        <name>FAD</name>
        <dbReference type="ChEBI" id="CHEBI:57692"/>
    </cofactor>
</comment>
<dbReference type="AlphaFoldDB" id="A0A0K8PEC5"/>
<evidence type="ECO:0000256" key="6">
    <source>
        <dbReference type="ARBA" id="ARBA00023004"/>
    </source>
</evidence>
<keyword evidence="8" id="KW-0472">Membrane</keyword>
<dbReference type="SUPFAM" id="SSF52343">
    <property type="entry name" value="Ferredoxin reductase-like, C-terminal NADP-linked domain"/>
    <property type="match status" value="1"/>
</dbReference>
<dbReference type="PROSITE" id="PS00197">
    <property type="entry name" value="2FE2S_FER_1"/>
    <property type="match status" value="1"/>
</dbReference>
<dbReference type="CDD" id="cd06185">
    <property type="entry name" value="PDR_like"/>
    <property type="match status" value="1"/>
</dbReference>
<sequence length="600" mass="64702">MENRIRPVPRSLLITLYCYAVLALAAGLLPPLVAAALRLPEARTPVWLASSVMAGGLALLLTRQRRPSRPLVLLLGWLLLVLATVQAFGVSDLPALAAMYALTPVLASLAGRLTGRPRKALVAAHVVAAGCWSGVALMMSAVGLVALTSDDIEYVASAYALMETFDVSLLAWLNFAATLSGIGVALTSEWGVFRYRWVAAKLAISVSILFLAFGWLHDTLETTALDAEHLAETGQSAARLGSSPALVAAGFGFAFLQLLAAVLLSLYKPGGRTRRGRRLLAERRGARSREMPVMVADVREVAREVAELTLRPAGRERLPGWEPGAHVDVVLPSGRVRQYSLHGEDPDAYRIAVLREENGRGGSAEIHRLTTGTRLTVRGPRNHFPLVEAPAYLFVAGGIGIIPFLPMIRRLDAAGAEWRLVYRGRSLDRMPFTDALVRTYGDRVTLLPSDTHARPDPAALLRDAPTGAAVYCCGPEGLIDAVASAMPAACPQGTLRVERFAARGRSTEDGADRPFEAEFARSGRVVRVPADRSLLSVIQEIDPTVDRSCEDGICGSCATRVLDGLPDHRDDILPADERKRADIIYPCVSRSRSERIVLDA</sequence>
<evidence type="ECO:0000313" key="11">
    <source>
        <dbReference type="EMBL" id="GAP46247.1"/>
    </source>
</evidence>
<feature type="domain" description="FAD-binding FR-type" evidence="10">
    <location>
        <begin position="288"/>
        <end position="387"/>
    </location>
</feature>
<feature type="transmembrane region" description="Helical" evidence="8">
    <location>
        <begin position="167"/>
        <end position="186"/>
    </location>
</feature>
<dbReference type="GO" id="GO:0051537">
    <property type="term" value="F:2 iron, 2 sulfur cluster binding"/>
    <property type="evidence" value="ECO:0007669"/>
    <property type="project" value="UniProtKB-KW"/>
</dbReference>
<dbReference type="InterPro" id="IPR001041">
    <property type="entry name" value="2Fe-2S_ferredoxin-type"/>
</dbReference>
<evidence type="ECO:0000256" key="5">
    <source>
        <dbReference type="ARBA" id="ARBA00023002"/>
    </source>
</evidence>
<dbReference type="RefSeq" id="WP_236711586.1">
    <property type="nucleotide sequence ID" value="NZ_DF968208.1"/>
</dbReference>
<feature type="transmembrane region" description="Helical" evidence="8">
    <location>
        <begin position="71"/>
        <end position="89"/>
    </location>
</feature>
<evidence type="ECO:0000256" key="7">
    <source>
        <dbReference type="ARBA" id="ARBA00023014"/>
    </source>
</evidence>
<dbReference type="Gene3D" id="2.40.30.10">
    <property type="entry name" value="Translation factors"/>
    <property type="match status" value="1"/>
</dbReference>
<dbReference type="InterPro" id="IPR039261">
    <property type="entry name" value="FNR_nucleotide-bd"/>
</dbReference>
<dbReference type="InterPro" id="IPR012675">
    <property type="entry name" value="Beta-grasp_dom_sf"/>
</dbReference>